<dbReference type="Proteomes" id="UP000799438">
    <property type="component" value="Unassembled WGS sequence"/>
</dbReference>
<reference evidence="3" key="1">
    <citation type="journal article" date="2020" name="Stud. Mycol.">
        <title>101 Dothideomycetes genomes: a test case for predicting lifestyles and emergence of pathogens.</title>
        <authorList>
            <person name="Haridas S."/>
            <person name="Albert R."/>
            <person name="Binder M."/>
            <person name="Bloem J."/>
            <person name="Labutti K."/>
            <person name="Salamov A."/>
            <person name="Andreopoulos B."/>
            <person name="Baker S."/>
            <person name="Barry K."/>
            <person name="Bills G."/>
            <person name="Bluhm B."/>
            <person name="Cannon C."/>
            <person name="Castanera R."/>
            <person name="Culley D."/>
            <person name="Daum C."/>
            <person name="Ezra D."/>
            <person name="Gonzalez J."/>
            <person name="Henrissat B."/>
            <person name="Kuo A."/>
            <person name="Liang C."/>
            <person name="Lipzen A."/>
            <person name="Lutzoni F."/>
            <person name="Magnuson J."/>
            <person name="Mondo S."/>
            <person name="Nolan M."/>
            <person name="Ohm R."/>
            <person name="Pangilinan J."/>
            <person name="Park H.-J."/>
            <person name="Ramirez L."/>
            <person name="Alfaro M."/>
            <person name="Sun H."/>
            <person name="Tritt A."/>
            <person name="Yoshinaga Y."/>
            <person name="Zwiers L.-H."/>
            <person name="Turgeon B."/>
            <person name="Goodwin S."/>
            <person name="Spatafora J."/>
            <person name="Crous P."/>
            <person name="Grigoriev I."/>
        </authorList>
    </citation>
    <scope>NUCLEOTIDE SEQUENCE</scope>
    <source>
        <strain evidence="3">CBS 121167</strain>
    </source>
</reference>
<dbReference type="CDD" id="cd05233">
    <property type="entry name" value="SDR_c"/>
    <property type="match status" value="1"/>
</dbReference>
<dbReference type="Gene3D" id="3.40.50.720">
    <property type="entry name" value="NAD(P)-binding Rossmann-like Domain"/>
    <property type="match status" value="1"/>
</dbReference>
<evidence type="ECO:0000256" key="2">
    <source>
        <dbReference type="ARBA" id="ARBA00022857"/>
    </source>
</evidence>
<comment type="similarity">
    <text evidence="1">Belongs to the short-chain dehydrogenases/reductases (SDR) family.</text>
</comment>
<dbReference type="RefSeq" id="XP_033392863.1">
    <property type="nucleotide sequence ID" value="XM_033537501.1"/>
</dbReference>
<evidence type="ECO:0000313" key="3">
    <source>
        <dbReference type="EMBL" id="KAF2137145.1"/>
    </source>
</evidence>
<dbReference type="GeneID" id="54294997"/>
<dbReference type="InterPro" id="IPR002347">
    <property type="entry name" value="SDR_fam"/>
</dbReference>
<keyword evidence="4" id="KW-1185">Reference proteome</keyword>
<evidence type="ECO:0000313" key="4">
    <source>
        <dbReference type="Proteomes" id="UP000799438"/>
    </source>
</evidence>
<organism evidence="3 4">
    <name type="scientific">Aplosporella prunicola CBS 121167</name>
    <dbReference type="NCBI Taxonomy" id="1176127"/>
    <lineage>
        <taxon>Eukaryota</taxon>
        <taxon>Fungi</taxon>
        <taxon>Dikarya</taxon>
        <taxon>Ascomycota</taxon>
        <taxon>Pezizomycotina</taxon>
        <taxon>Dothideomycetes</taxon>
        <taxon>Dothideomycetes incertae sedis</taxon>
        <taxon>Botryosphaeriales</taxon>
        <taxon>Aplosporellaceae</taxon>
        <taxon>Aplosporella</taxon>
    </lineage>
</organism>
<dbReference type="OrthoDB" id="417891at2759"/>
<dbReference type="Pfam" id="PF13561">
    <property type="entry name" value="adh_short_C2"/>
    <property type="match status" value="1"/>
</dbReference>
<dbReference type="GO" id="GO:0016616">
    <property type="term" value="F:oxidoreductase activity, acting on the CH-OH group of donors, NAD or NADP as acceptor"/>
    <property type="evidence" value="ECO:0007669"/>
    <property type="project" value="TreeGrafter"/>
</dbReference>
<name>A0A6A6B1K1_9PEZI</name>
<dbReference type="AlphaFoldDB" id="A0A6A6B1K1"/>
<dbReference type="SUPFAM" id="SSF51735">
    <property type="entry name" value="NAD(P)-binding Rossmann-fold domains"/>
    <property type="match status" value="1"/>
</dbReference>
<keyword evidence="2" id="KW-0521">NADP</keyword>
<gene>
    <name evidence="3" type="ORF">K452DRAFT_236375</name>
</gene>
<accession>A0A6A6B1K1</accession>
<evidence type="ECO:0000256" key="1">
    <source>
        <dbReference type="ARBA" id="ARBA00006484"/>
    </source>
</evidence>
<sequence length="300" mass="31489">MAEAPTGTTAAAPLPPSTAAPYPATTLLGHLPRLHNKVALVTGASSGLGRAICLAYASHGTRLIVCADLMPEPALGVDINTLPTHDLVNDRFGVDKAVFVRCDVGEAGDVLAAVETAVKLGGRLDIIVNNAGIGTKTPHVRIHEEDDALFDRMLRVNLRGVYLGCKYACAQFLNQIPDETGRKGWIVNVASMLGFVGIRGGAGAYCASKGAVLNMTRQIALDYAADKIHCNALCPGFTKTSQTRENYSNPEVNALMTSTTPWGEWGNVTDVAKAAVFLASDDAAWVTGVGLPVDGGYLAQ</sequence>
<dbReference type="PRINTS" id="PR00080">
    <property type="entry name" value="SDRFAMILY"/>
</dbReference>
<dbReference type="InterPro" id="IPR036291">
    <property type="entry name" value="NAD(P)-bd_dom_sf"/>
</dbReference>
<dbReference type="PRINTS" id="PR00081">
    <property type="entry name" value="GDHRDH"/>
</dbReference>
<protein>
    <submittedName>
        <fullName evidence="3">Uncharacterized protein</fullName>
    </submittedName>
</protein>
<proteinExistence type="inferred from homology"/>
<dbReference type="PANTHER" id="PTHR42760:SF124">
    <property type="entry name" value="SHORT-CHAIN DEHYDROGENASE_REDUCTASE"/>
    <property type="match status" value="1"/>
</dbReference>
<dbReference type="EMBL" id="ML995506">
    <property type="protein sequence ID" value="KAF2137145.1"/>
    <property type="molecule type" value="Genomic_DNA"/>
</dbReference>
<dbReference type="FunFam" id="3.40.50.720:FF:000084">
    <property type="entry name" value="Short-chain dehydrogenase reductase"/>
    <property type="match status" value="1"/>
</dbReference>
<dbReference type="PANTHER" id="PTHR42760">
    <property type="entry name" value="SHORT-CHAIN DEHYDROGENASES/REDUCTASES FAMILY MEMBER"/>
    <property type="match status" value="1"/>
</dbReference>